<evidence type="ECO:0000313" key="11">
    <source>
        <dbReference type="Proteomes" id="UP000274756"/>
    </source>
</evidence>
<dbReference type="InterPro" id="IPR053958">
    <property type="entry name" value="HMGCR/SNAP/NPC1-like_SSD"/>
</dbReference>
<dbReference type="Proteomes" id="UP000274756">
    <property type="component" value="Unassembled WGS sequence"/>
</dbReference>
<dbReference type="InterPro" id="IPR000731">
    <property type="entry name" value="SSD"/>
</dbReference>
<feature type="transmembrane region" description="Helical" evidence="7">
    <location>
        <begin position="1123"/>
        <end position="1144"/>
    </location>
</feature>
<feature type="transmembrane region" description="Helical" evidence="7">
    <location>
        <begin position="842"/>
        <end position="860"/>
    </location>
</feature>
<dbReference type="GO" id="GO:0045879">
    <property type="term" value="P:negative regulation of smoothened signaling pathway"/>
    <property type="evidence" value="ECO:0007669"/>
    <property type="project" value="TreeGrafter"/>
</dbReference>
<protein>
    <submittedName>
        <fullName evidence="12">SSD domain-containing protein</fullName>
    </submittedName>
</protein>
<name>A0A0N4UN85_DRAME</name>
<feature type="transmembrane region" description="Helical" evidence="7">
    <location>
        <begin position="742"/>
        <end position="761"/>
    </location>
</feature>
<reference evidence="12" key="1">
    <citation type="submission" date="2016-04" db="UniProtKB">
        <authorList>
            <consortium name="WormBaseParasite"/>
        </authorList>
    </citation>
    <scope>IDENTIFICATION</scope>
</reference>
<feature type="transmembrane region" description="Helical" evidence="7">
    <location>
        <begin position="635"/>
        <end position="656"/>
    </location>
</feature>
<dbReference type="SUPFAM" id="SSF82866">
    <property type="entry name" value="Multidrug efflux transporter AcrB transmembrane domain"/>
    <property type="match status" value="2"/>
</dbReference>
<dbReference type="Proteomes" id="UP000038040">
    <property type="component" value="Unplaced"/>
</dbReference>
<evidence type="ECO:0000256" key="4">
    <source>
        <dbReference type="ARBA" id="ARBA00022989"/>
    </source>
</evidence>
<evidence type="ECO:0000313" key="9">
    <source>
        <dbReference type="EMBL" id="VDN53103.1"/>
    </source>
</evidence>
<feature type="transmembrane region" description="Helical" evidence="7">
    <location>
        <begin position="709"/>
        <end position="730"/>
    </location>
</feature>
<evidence type="ECO:0000256" key="3">
    <source>
        <dbReference type="ARBA" id="ARBA00022692"/>
    </source>
</evidence>
<proteinExistence type="inferred from homology"/>
<dbReference type="Gene3D" id="1.20.1640.10">
    <property type="entry name" value="Multidrug efflux transporter AcrB transmembrane domain"/>
    <property type="match status" value="2"/>
</dbReference>
<keyword evidence="11" id="KW-1185">Reference proteome</keyword>
<dbReference type="Pfam" id="PF12349">
    <property type="entry name" value="Sterol-sensing"/>
    <property type="match status" value="1"/>
</dbReference>
<feature type="transmembrane region" description="Helical" evidence="7">
    <location>
        <begin position="1318"/>
        <end position="1337"/>
    </location>
</feature>
<evidence type="ECO:0000256" key="7">
    <source>
        <dbReference type="SAM" id="Phobius"/>
    </source>
</evidence>
<feature type="transmembrane region" description="Helical" evidence="7">
    <location>
        <begin position="1244"/>
        <end position="1267"/>
    </location>
</feature>
<comment type="subcellular location">
    <subcellularLocation>
        <location evidence="1">Membrane</location>
        <topology evidence="1">Multi-pass membrane protein</topology>
    </subcellularLocation>
</comment>
<dbReference type="PROSITE" id="PS50156">
    <property type="entry name" value="SSD"/>
    <property type="match status" value="1"/>
</dbReference>
<sequence>MLTLIESTGSKNRATTRSNNVNNTQELAFACGDNNDNDDNENGYFIDRFLVGKSNSLDYSNKWKHEFSERPSACDADLTLQQIKLENAKGNNCALYCRSFIQKLLYELGNFVQENKFKVLLFITILFSICCYGLKFVRVQTDIVKLWVDNGGRLDEELTFLTRVQESSTKYPNETLRENGLGGQYQVIVIQTARYEGENILSKEALLEHVTILQQIAQFQVEFAGVNWTLSDICFKPPLPDVEKGSFASNYLSIIEKILPCIWITPIDCFWEGSKAIGPHPRIDLSSLGFIRNFLSSLPSEDWLSWMNMNPKAIVDELHSIFSLNNLHSSFVRADIGKGYLDRWCIDPLDRNCPKDSPNHFPFCKYLPRFLEYAERNNFNVEIDPMYVRSEEAKKKNKANELSSSHLIASALCLMFFIFSFENVLYIFFSATRCAKYAHFFADWMKNNEDKWLHILNESELPVHPHFGKILQGGCHGFAKGVMLWPQDLIIGGVKTKFDHIELAEALQTVFLVASPSDVYLRFRDNDKTYLKPNLKSSEWSLEMAENIIKAWQRNYTQELYNHEWNFENYGDGAAYEKRRIHPLAATSVSDMLEQFCQFNYRIIFIGYFLMLIYAMQSQMRRNGYMLAIDSYMGLAFAGVVTVTFASVSGLGLATWFGISFNAATTQIVPFLTLGIGVDNVFLLLHNYRRITENVQKNEIGLLMKETGMSVVMASINNILSFLAGTILPIPALRDFCAQSSILLSFNLLAVLTFYPALISCDLLRRKESRREICCCSIVDTDHTDHYHIDVGVKPQLQVILIIFERNSLFDKEGDIDLKPCTLSFFLHNYYIPFLRQKFTKAVILLTCIALFISAIFGIHQASYGLELSDVLPENTAPVAFIRARDRYFSFYPMFAILRGPNIDYAHEQHKIESYRRSIAKSKFVVKGNGLEPSEKYWLGLMRDWLKEIQIKFDEAIVKKQINLTEMITATNYTDSMKHVPQDIKIAISLICSYGDKYNCSERLGKIRLIDESDTINVDGFYNYLTGWYNADKMMYHISQASFFPVPPSHSFLTYSHFVPPAMPLAYSQIPFYLTGLTNTPIIVDMIKDIRAICDEFSKDGLPNFPSGVAFIFWEQYLYLSSYLLRSICIIALAVFFIISIILFNPWAAGIVMIILIMMTVELAGFLGLAGIKMNPISAVTVITAVGIGVEFTAHVVFCFLTSLGTRDQRMCACIDRVFVPVIHGASSTLLGIFMLAFSEFEFVFKYFFVVMSALILIGVINGLILLPVLLSLIGPPCEVIPVDGSNRLAVPPPLKQHTIKRNDSDDSNAGTLGAENVYVYVYFLFFFRNGFVFNFNISWNDFFFYSVALCFSSIHTMVLNQHHGWL</sequence>
<feature type="transmembrane region" description="Helical" evidence="7">
    <location>
        <begin position="1218"/>
        <end position="1238"/>
    </location>
</feature>
<organism evidence="10 12">
    <name type="scientific">Dracunculus medinensis</name>
    <name type="common">Guinea worm</name>
    <dbReference type="NCBI Taxonomy" id="318479"/>
    <lineage>
        <taxon>Eukaryota</taxon>
        <taxon>Metazoa</taxon>
        <taxon>Ecdysozoa</taxon>
        <taxon>Nematoda</taxon>
        <taxon>Chromadorea</taxon>
        <taxon>Rhabditida</taxon>
        <taxon>Spirurina</taxon>
        <taxon>Dracunculoidea</taxon>
        <taxon>Dracunculidae</taxon>
        <taxon>Dracunculus</taxon>
    </lineage>
</organism>
<dbReference type="GO" id="GO:0018996">
    <property type="term" value="P:molting cycle, collagen and cuticulin-based cuticle"/>
    <property type="evidence" value="ECO:0007669"/>
    <property type="project" value="UniProtKB-ARBA"/>
</dbReference>
<evidence type="ECO:0000256" key="1">
    <source>
        <dbReference type="ARBA" id="ARBA00004141"/>
    </source>
</evidence>
<keyword evidence="6" id="KW-0325">Glycoprotein</keyword>
<dbReference type="PANTHER" id="PTHR46022:SF1">
    <property type="entry name" value="PROTEIN PATCHED"/>
    <property type="match status" value="1"/>
</dbReference>
<feature type="transmembrane region" description="Helical" evidence="7">
    <location>
        <begin position="1178"/>
        <end position="1206"/>
    </location>
</feature>
<keyword evidence="3 7" id="KW-0812">Transmembrane</keyword>
<dbReference type="STRING" id="318479.A0A0N4UN85"/>
<dbReference type="AlphaFoldDB" id="A0A0N4UN85"/>
<dbReference type="GO" id="GO:0005886">
    <property type="term" value="C:plasma membrane"/>
    <property type="evidence" value="ECO:0007669"/>
    <property type="project" value="TreeGrafter"/>
</dbReference>
<dbReference type="OrthoDB" id="5873834at2759"/>
<dbReference type="GO" id="GO:0005119">
    <property type="term" value="F:smoothened binding"/>
    <property type="evidence" value="ECO:0007669"/>
    <property type="project" value="TreeGrafter"/>
</dbReference>
<evidence type="ECO:0000313" key="12">
    <source>
        <dbReference type="WBParaSite" id="DME_0000935401-mRNA-1"/>
    </source>
</evidence>
<comment type="similarity">
    <text evidence="2">Belongs to the patched family.</text>
</comment>
<reference evidence="9 11" key="2">
    <citation type="submission" date="2018-11" db="EMBL/GenBank/DDBJ databases">
        <authorList>
            <consortium name="Pathogen Informatics"/>
        </authorList>
    </citation>
    <scope>NUCLEOTIDE SEQUENCE [LARGE SCALE GENOMIC DNA]</scope>
</reference>
<gene>
    <name evidence="9" type="ORF">DME_LOCUS3076</name>
</gene>
<evidence type="ECO:0000256" key="2">
    <source>
        <dbReference type="ARBA" id="ARBA00005585"/>
    </source>
</evidence>
<evidence type="ECO:0000256" key="5">
    <source>
        <dbReference type="ARBA" id="ARBA00023136"/>
    </source>
</evidence>
<dbReference type="PANTHER" id="PTHR46022">
    <property type="entry name" value="PROTEIN PATCHED"/>
    <property type="match status" value="1"/>
</dbReference>
<dbReference type="GO" id="GO:0097108">
    <property type="term" value="F:hedgehog family protein binding"/>
    <property type="evidence" value="ECO:0007669"/>
    <property type="project" value="TreeGrafter"/>
</dbReference>
<feature type="transmembrane region" description="Helical" evidence="7">
    <location>
        <begin position="599"/>
        <end position="615"/>
    </location>
</feature>
<dbReference type="WBParaSite" id="DME_0000935401-mRNA-1">
    <property type="protein sequence ID" value="DME_0000935401-mRNA-1"/>
    <property type="gene ID" value="DME_0000935401"/>
</dbReference>
<accession>A0A0N4UN85</accession>
<dbReference type="EMBL" id="UYYG01000102">
    <property type="protein sequence ID" value="VDN53103.1"/>
    <property type="molecule type" value="Genomic_DNA"/>
</dbReference>
<evidence type="ECO:0000313" key="10">
    <source>
        <dbReference type="Proteomes" id="UP000038040"/>
    </source>
</evidence>
<dbReference type="FunFam" id="1.20.1640.10:FF:000031">
    <property type="entry name" value="PaTChed family"/>
    <property type="match status" value="1"/>
</dbReference>
<keyword evidence="4 7" id="KW-1133">Transmembrane helix</keyword>
<feature type="domain" description="SSD" evidence="8">
    <location>
        <begin position="600"/>
        <end position="761"/>
    </location>
</feature>
<keyword evidence="5 7" id="KW-0472">Membrane</keyword>
<feature type="transmembrane region" description="Helical" evidence="7">
    <location>
        <begin position="1151"/>
        <end position="1172"/>
    </location>
</feature>
<evidence type="ECO:0000259" key="8">
    <source>
        <dbReference type="PROSITE" id="PS50156"/>
    </source>
</evidence>
<dbReference type="GO" id="GO:0008158">
    <property type="term" value="F:hedgehog receptor activity"/>
    <property type="evidence" value="ECO:0007669"/>
    <property type="project" value="TreeGrafter"/>
</dbReference>
<evidence type="ECO:0000256" key="6">
    <source>
        <dbReference type="ARBA" id="ARBA00023180"/>
    </source>
</evidence>
<feature type="transmembrane region" description="Helical" evidence="7">
    <location>
        <begin position="668"/>
        <end position="688"/>
    </location>
</feature>